<name>A0A3S0U5M9_9BACI</name>
<dbReference type="Pfam" id="PF09148">
    <property type="entry name" value="DUF1934"/>
    <property type="match status" value="1"/>
</dbReference>
<dbReference type="Gene3D" id="2.40.128.20">
    <property type="match status" value="1"/>
</dbReference>
<comment type="caution">
    <text evidence="1">The sequence shown here is derived from an EMBL/GenBank/DDBJ whole genome shotgun (WGS) entry which is preliminary data.</text>
</comment>
<proteinExistence type="predicted"/>
<gene>
    <name evidence="1" type="ORF">ELQ35_04095</name>
</gene>
<reference evidence="1 2" key="1">
    <citation type="submission" date="2018-12" db="EMBL/GenBank/DDBJ databases">
        <title>Bacillus chawlae sp. nov., Bacillus glennii sp. nov., and Bacillus saganii sp. nov. Isolated from the Vehicle Assembly Building at Kennedy Space Center where the Viking Spacecraft were Assembled.</title>
        <authorList>
            <person name="Seuylemezian A."/>
            <person name="Vaishampayan P."/>
        </authorList>
    </citation>
    <scope>NUCLEOTIDE SEQUENCE [LARGE SCALE GENOMIC DNA]</scope>
    <source>
        <strain evidence="1 2">L5</strain>
    </source>
</reference>
<keyword evidence="2" id="KW-1185">Reference proteome</keyword>
<dbReference type="OrthoDB" id="2352933at2"/>
<dbReference type="InterPro" id="IPR015231">
    <property type="entry name" value="DUF1934"/>
</dbReference>
<accession>A0A3S0U5M9</accession>
<dbReference type="RefSeq" id="WP_126863559.1">
    <property type="nucleotide sequence ID" value="NZ_JAUSTX010000004.1"/>
</dbReference>
<evidence type="ECO:0000313" key="2">
    <source>
        <dbReference type="Proteomes" id="UP000267430"/>
    </source>
</evidence>
<evidence type="ECO:0000313" key="1">
    <source>
        <dbReference type="EMBL" id="RUQ31536.1"/>
    </source>
</evidence>
<sequence>MSLQNTEKQNIKVMLRTTIDNGSETDTFELTAFGTKFSKGNALYLQYTEESENGKTQTTIKYKESETLLMRSGAVKMRQVFSLAEITNGHYESMYGTMAMQTRTKLVSHIWNVEKREGKFLFDYDLFMQGDLLGQYEMVIAYKEEA</sequence>
<organism evidence="1 2">
    <name type="scientific">Peribacillus cavernae</name>
    <dbReference type="NCBI Taxonomy" id="1674310"/>
    <lineage>
        <taxon>Bacteria</taxon>
        <taxon>Bacillati</taxon>
        <taxon>Bacillota</taxon>
        <taxon>Bacilli</taxon>
        <taxon>Bacillales</taxon>
        <taxon>Bacillaceae</taxon>
        <taxon>Peribacillus</taxon>
    </lineage>
</organism>
<dbReference type="InterPro" id="IPR012674">
    <property type="entry name" value="Calycin"/>
</dbReference>
<dbReference type="EMBL" id="RYZZ01000005">
    <property type="protein sequence ID" value="RUQ31536.1"/>
    <property type="molecule type" value="Genomic_DNA"/>
</dbReference>
<dbReference type="AlphaFoldDB" id="A0A3S0U5M9"/>
<dbReference type="Proteomes" id="UP000267430">
    <property type="component" value="Unassembled WGS sequence"/>
</dbReference>
<dbReference type="SUPFAM" id="SSF50814">
    <property type="entry name" value="Lipocalins"/>
    <property type="match status" value="1"/>
</dbReference>
<protein>
    <submittedName>
        <fullName evidence="1">DUF1934 domain-containing protein</fullName>
    </submittedName>
</protein>